<keyword evidence="1" id="KW-0677">Repeat</keyword>
<dbReference type="InterPro" id="IPR055414">
    <property type="entry name" value="LRR_R13L4/SHOC2-like"/>
</dbReference>
<dbReference type="KEGG" id="cic:CICLE_v10027425mg"/>
<dbReference type="Gramene" id="ESR40709">
    <property type="protein sequence ID" value="ESR40709"/>
    <property type="gene ID" value="CICLE_v10027425mg"/>
</dbReference>
<dbReference type="PANTHER" id="PTHR47186:SF40">
    <property type="entry name" value="NB-ARC DOMAIN-CONTAINING PROTEIN"/>
    <property type="match status" value="1"/>
</dbReference>
<proteinExistence type="predicted"/>
<dbReference type="Gene3D" id="3.80.10.10">
    <property type="entry name" value="Ribonuclease Inhibitor"/>
    <property type="match status" value="2"/>
</dbReference>
<name>V4UMS6_CITCL</name>
<evidence type="ECO:0000313" key="4">
    <source>
        <dbReference type="Proteomes" id="UP000030687"/>
    </source>
</evidence>
<dbReference type="EMBL" id="KI536925">
    <property type="protein sequence ID" value="ESR40709.1"/>
    <property type="molecule type" value="Genomic_DNA"/>
</dbReference>
<reference evidence="3 4" key="1">
    <citation type="submission" date="2013-10" db="EMBL/GenBank/DDBJ databases">
        <authorList>
            <consortium name="International Citrus Genome Consortium"/>
            <person name="Jenkins J."/>
            <person name="Schmutz J."/>
            <person name="Prochnik S."/>
            <person name="Rokhsar D."/>
            <person name="Gmitter F."/>
            <person name="Ollitrault P."/>
            <person name="Machado M."/>
            <person name="Talon M."/>
            <person name="Wincker P."/>
            <person name="Jaillon O."/>
            <person name="Morgante M."/>
        </authorList>
    </citation>
    <scope>NUCLEOTIDE SEQUENCE</scope>
    <source>
        <strain evidence="4">cv. Clemenules</strain>
    </source>
</reference>
<evidence type="ECO:0000256" key="1">
    <source>
        <dbReference type="ARBA" id="ARBA00022737"/>
    </source>
</evidence>
<dbReference type="OMA" id="DICHLCA"/>
<feature type="domain" description="Disease resistance R13L4/SHOC-2-like LRR" evidence="2">
    <location>
        <begin position="125"/>
        <end position="360"/>
    </location>
</feature>
<dbReference type="Proteomes" id="UP000030687">
    <property type="component" value="Unassembled WGS sequence"/>
</dbReference>
<gene>
    <name evidence="3" type="ORF">CICLE_v10027425mg</name>
</gene>
<sequence length="474" mass="54001">MQPPFELAFLSIHSLAINSQNSPRARLVFSFILIFSWDSNCTSMGMYPIGLFPQWKNLLISMPSMAGFRSGLISCCGGLIIPSLFIPQLMQYSASDIEEEKEEHLVYAGAGLSETPDVRKWEKNVRRLSLMENQIENLSEVPTCPYLRTLFLNNNAPLRRIDSGFFQSMPRLNVLNLSGAIRLYSFPLGISKLISLQHLDLSNTGIAELPKELNALVNLTCLNLEETWRLTVIPRRLISSFSSLHVLRIFGSGYSYSDGMIGNGEFEQLCGLKYLEVLSLNLSDSGALQCFRRSKSLDVSALADLKRLNRLKIAECYGLAELKMDYKSVVQNTGQSFVFHSLKKFQISYCKELKDLTFLIFAPNLKSIEVDSCYALEEIVSDVPEVMMGNLNPFAQFHFLCFSYLPNLKSIYRKPLPFPHLKEMKVIHCLKLKKLPLDSNRAKERKIVIRGSRERWEQLQWENQATKNAFIPCF</sequence>
<evidence type="ECO:0000259" key="2">
    <source>
        <dbReference type="Pfam" id="PF23598"/>
    </source>
</evidence>
<dbReference type="Pfam" id="PF23598">
    <property type="entry name" value="LRR_14"/>
    <property type="match status" value="1"/>
</dbReference>
<dbReference type="SUPFAM" id="SSF52058">
    <property type="entry name" value="L domain-like"/>
    <property type="match status" value="1"/>
</dbReference>
<dbReference type="InParanoid" id="V4UMS6"/>
<dbReference type="InterPro" id="IPR032675">
    <property type="entry name" value="LRR_dom_sf"/>
</dbReference>
<evidence type="ECO:0000313" key="3">
    <source>
        <dbReference type="EMBL" id="ESR40709.1"/>
    </source>
</evidence>
<accession>V4UMS6</accession>
<organism evidence="3 4">
    <name type="scientific">Citrus clementina</name>
    <name type="common">Clementine</name>
    <name type="synonym">Citrus deliciosa x Citrus sinensis</name>
    <dbReference type="NCBI Taxonomy" id="85681"/>
    <lineage>
        <taxon>Eukaryota</taxon>
        <taxon>Viridiplantae</taxon>
        <taxon>Streptophyta</taxon>
        <taxon>Embryophyta</taxon>
        <taxon>Tracheophyta</taxon>
        <taxon>Spermatophyta</taxon>
        <taxon>Magnoliopsida</taxon>
        <taxon>eudicotyledons</taxon>
        <taxon>Gunneridae</taxon>
        <taxon>Pentapetalae</taxon>
        <taxon>rosids</taxon>
        <taxon>malvids</taxon>
        <taxon>Sapindales</taxon>
        <taxon>Rutaceae</taxon>
        <taxon>Aurantioideae</taxon>
        <taxon>Citrus</taxon>
    </lineage>
</organism>
<protein>
    <recommendedName>
        <fullName evidence="2">Disease resistance R13L4/SHOC-2-like LRR domain-containing protein</fullName>
    </recommendedName>
</protein>
<dbReference type="eggNOG" id="KOG4658">
    <property type="taxonomic scope" value="Eukaryota"/>
</dbReference>
<dbReference type="AlphaFoldDB" id="V4UMS6"/>
<dbReference type="PANTHER" id="PTHR47186">
    <property type="entry name" value="LEUCINE-RICH REPEAT-CONTAINING PROTEIN 57"/>
    <property type="match status" value="1"/>
</dbReference>
<keyword evidence="4" id="KW-1185">Reference proteome</keyword>
<dbReference type="STRING" id="85681.V4UMS6"/>